<accession>A0ABX2NQA0</accession>
<name>A0ABX2NQA0_9BURK</name>
<reference evidence="1 2" key="1">
    <citation type="submission" date="2019-08" db="EMBL/GenBank/DDBJ databases">
        <title>Paraburkholderia simonii sp. nov. and P. youngii sp. nov. Brazilian and Mexican Mimosa-associated rhizobia.</title>
        <authorList>
            <person name="Mavima L."/>
            <person name="Beukes C.W."/>
            <person name="Palmer M."/>
            <person name="De Meyer S.E."/>
            <person name="James E.K."/>
            <person name="Maluk M."/>
            <person name="Avontuur J.R."/>
            <person name="Chan W.Y."/>
            <person name="Venter S.N."/>
            <person name="Steenkamp E.T."/>
        </authorList>
    </citation>
    <scope>NUCLEOTIDE SEQUENCE [LARGE SCALE GENOMIC DNA]</scope>
    <source>
        <strain evidence="1 2">JPY454</strain>
    </source>
</reference>
<evidence type="ECO:0000313" key="2">
    <source>
        <dbReference type="Proteomes" id="UP000821598"/>
    </source>
</evidence>
<gene>
    <name evidence="1" type="ORF">FSB64_21930</name>
</gene>
<keyword evidence="2" id="KW-1185">Reference proteome</keyword>
<comment type="caution">
    <text evidence="1">The sequence shown here is derived from an EMBL/GenBank/DDBJ whole genome shotgun (WGS) entry which is preliminary data.</text>
</comment>
<evidence type="ECO:0000313" key="1">
    <source>
        <dbReference type="EMBL" id="NVI06378.1"/>
    </source>
</evidence>
<proteinExistence type="predicted"/>
<dbReference type="EMBL" id="VOMC01000023">
    <property type="protein sequence ID" value="NVI06378.1"/>
    <property type="molecule type" value="Genomic_DNA"/>
</dbReference>
<sequence>MTEKSISLKQLEARIDVLSFAFQALTDRLTYAESSQVKSKLANLVESACNYGEPENITDPYRLELRAFCAQLLQPQ</sequence>
<organism evidence="1 2">
    <name type="scientific">Paraburkholderia youngii</name>
    <dbReference type="NCBI Taxonomy" id="2782701"/>
    <lineage>
        <taxon>Bacteria</taxon>
        <taxon>Pseudomonadati</taxon>
        <taxon>Pseudomonadota</taxon>
        <taxon>Betaproteobacteria</taxon>
        <taxon>Burkholderiales</taxon>
        <taxon>Burkholderiaceae</taxon>
        <taxon>Paraburkholderia</taxon>
    </lineage>
</organism>
<protein>
    <submittedName>
        <fullName evidence="1">Uncharacterized protein</fullName>
    </submittedName>
</protein>
<dbReference type="Proteomes" id="UP000821598">
    <property type="component" value="Unassembled WGS sequence"/>
</dbReference>
<dbReference type="RefSeq" id="WP_176367838.1">
    <property type="nucleotide sequence ID" value="NZ_VOMC01000023.1"/>
</dbReference>